<reference evidence="1" key="1">
    <citation type="submission" date="2006-12" db="EMBL/GenBank/DDBJ databases">
        <title>Complete sequence of Pyrobaculum islandicum DSM 4184.</title>
        <authorList>
            <person name="Copeland A."/>
            <person name="Lucas S."/>
            <person name="Lapidus A."/>
            <person name="Barry K."/>
            <person name="Detter J.C."/>
            <person name="Glavina del Rio T."/>
            <person name="Dalin E."/>
            <person name="Tice H."/>
            <person name="Pitluck S."/>
            <person name="Meincke L."/>
            <person name="Brettin T."/>
            <person name="Bruce D."/>
            <person name="Han C."/>
            <person name="Tapia R."/>
            <person name="Gilna P."/>
            <person name="Schmutz J."/>
            <person name="Larimer F."/>
            <person name="Land M."/>
            <person name="Hauser L."/>
            <person name="Kyrpides N."/>
            <person name="Mikhailova N."/>
            <person name="Cozen A.E."/>
            <person name="Fitz-Gibbon S.T."/>
            <person name="House C.H."/>
            <person name="Saltikov C."/>
            <person name="Lowe T."/>
            <person name="Richardson P."/>
        </authorList>
    </citation>
    <scope>NUCLEOTIDE SEQUENCE [LARGE SCALE GENOMIC DNA]</scope>
    <source>
        <strain evidence="1">DSM 4184</strain>
    </source>
</reference>
<protein>
    <submittedName>
        <fullName evidence="1">Uncharacterized protein</fullName>
    </submittedName>
</protein>
<proteinExistence type="predicted"/>
<evidence type="ECO:0000313" key="1">
    <source>
        <dbReference type="EMBL" id="ABL87785.1"/>
    </source>
</evidence>
<organism evidence="1 2">
    <name type="scientific">Pyrobaculum islandicum (strain DSM 4184 / JCM 9189 / GEO3)</name>
    <dbReference type="NCBI Taxonomy" id="384616"/>
    <lineage>
        <taxon>Archaea</taxon>
        <taxon>Thermoproteota</taxon>
        <taxon>Thermoprotei</taxon>
        <taxon>Thermoproteales</taxon>
        <taxon>Thermoproteaceae</taxon>
        <taxon>Pyrobaculum</taxon>
    </lineage>
</organism>
<dbReference type="Proteomes" id="UP000002595">
    <property type="component" value="Chromosome"/>
</dbReference>
<dbReference type="RefSeq" id="WP_011762361.1">
    <property type="nucleotide sequence ID" value="NC_008701.1"/>
</dbReference>
<name>A1RS53_PYRIL</name>
<dbReference type="KEGG" id="pis:Pisl_0607"/>
<dbReference type="STRING" id="384616.Pisl_0607"/>
<dbReference type="EMBL" id="CP000504">
    <property type="protein sequence ID" value="ABL87785.1"/>
    <property type="molecule type" value="Genomic_DNA"/>
</dbReference>
<dbReference type="AlphaFoldDB" id="A1RS53"/>
<dbReference type="GeneID" id="300414041"/>
<dbReference type="SUPFAM" id="SSF51998">
    <property type="entry name" value="PFL-like glycyl radical enzymes"/>
    <property type="match status" value="1"/>
</dbReference>
<keyword evidence="2" id="KW-1185">Reference proteome</keyword>
<gene>
    <name evidence="1" type="ordered locus">Pisl_0607</name>
</gene>
<sequence length="130" mass="15425">MEERAARETGPVRRRRLEERTRHLKSRRFRKIGGVVTQIAREIIELARANDAAIVVDKIENESYRELKESNWSGGKKYFLDGLGQLKRRLMELALWYGLPYLEVIQHSLPEMRRQNGRREKLHHASPRLH</sequence>
<dbReference type="eggNOG" id="arCOG00687">
    <property type="taxonomic scope" value="Archaea"/>
</dbReference>
<dbReference type="HOGENOM" id="CLU_1933341_0_0_2"/>
<accession>A1RS53</accession>
<evidence type="ECO:0000313" key="2">
    <source>
        <dbReference type="Proteomes" id="UP000002595"/>
    </source>
</evidence>